<reference evidence="1" key="1">
    <citation type="journal article" date="2020" name="New Phytol.">
        <title>Comparative genomics reveals dynamic genome evolution in host specialist ectomycorrhizal fungi.</title>
        <authorList>
            <person name="Lofgren L.A."/>
            <person name="Nguyen N.H."/>
            <person name="Vilgalys R."/>
            <person name="Ruytinx J."/>
            <person name="Liao H.L."/>
            <person name="Branco S."/>
            <person name="Kuo A."/>
            <person name="LaButti K."/>
            <person name="Lipzen A."/>
            <person name="Andreopoulos W."/>
            <person name="Pangilinan J."/>
            <person name="Riley R."/>
            <person name="Hundley H."/>
            <person name="Na H."/>
            <person name="Barry K."/>
            <person name="Grigoriev I.V."/>
            <person name="Stajich J.E."/>
            <person name="Kennedy P.G."/>
        </authorList>
    </citation>
    <scope>NUCLEOTIDE SEQUENCE</scope>
    <source>
        <strain evidence="1">FC203</strain>
    </source>
</reference>
<sequence length="215" mass="25065">MISIYRRLLVPTQVHLLRPIGALAYIWQSTRSEISSVSSDWISLDLVALTLQLSHAAEILHPSYSTNLRFGISPILKVARLDPSRDEDRRLLQEWLIIPFYLNRCTQSTQSVVSCSPRFRDSQRDLPSLQCDNRPLSTNQGPCFRLHESFKDQRKFRLYSNQLLCRPEIDVRSLHRSPYWGAHSRFFQNRTVTIRAYIAAYFLKSAMVRVLISRL</sequence>
<evidence type="ECO:0000313" key="2">
    <source>
        <dbReference type="Proteomes" id="UP001195769"/>
    </source>
</evidence>
<dbReference type="RefSeq" id="XP_041229778.1">
    <property type="nucleotide sequence ID" value="XM_041371456.1"/>
</dbReference>
<protein>
    <submittedName>
        <fullName evidence="1">Uncharacterized protein</fullName>
    </submittedName>
</protein>
<dbReference type="Proteomes" id="UP001195769">
    <property type="component" value="Unassembled WGS sequence"/>
</dbReference>
<accession>A0AAD4EFW0</accession>
<proteinExistence type="predicted"/>
<comment type="caution">
    <text evidence="1">The sequence shown here is derived from an EMBL/GenBank/DDBJ whole genome shotgun (WGS) entry which is preliminary data.</text>
</comment>
<dbReference type="EMBL" id="JABBWK010000010">
    <property type="protein sequence ID" value="KAG1904203.1"/>
    <property type="molecule type" value="Genomic_DNA"/>
</dbReference>
<gene>
    <name evidence="1" type="ORF">F5891DRAFT_34826</name>
</gene>
<dbReference type="GeneID" id="64665754"/>
<evidence type="ECO:0000313" key="1">
    <source>
        <dbReference type="EMBL" id="KAG1904203.1"/>
    </source>
</evidence>
<organism evidence="1 2">
    <name type="scientific">Suillus fuscotomentosus</name>
    <dbReference type="NCBI Taxonomy" id="1912939"/>
    <lineage>
        <taxon>Eukaryota</taxon>
        <taxon>Fungi</taxon>
        <taxon>Dikarya</taxon>
        <taxon>Basidiomycota</taxon>
        <taxon>Agaricomycotina</taxon>
        <taxon>Agaricomycetes</taxon>
        <taxon>Agaricomycetidae</taxon>
        <taxon>Boletales</taxon>
        <taxon>Suillineae</taxon>
        <taxon>Suillaceae</taxon>
        <taxon>Suillus</taxon>
    </lineage>
</organism>
<keyword evidence="2" id="KW-1185">Reference proteome</keyword>
<dbReference type="AlphaFoldDB" id="A0AAD4EFW0"/>
<name>A0AAD4EFW0_9AGAM</name>